<feature type="transmembrane region" description="Helical" evidence="10">
    <location>
        <begin position="212"/>
        <end position="230"/>
    </location>
</feature>
<evidence type="ECO:0000256" key="5">
    <source>
        <dbReference type="ARBA" id="ARBA00022927"/>
    </source>
</evidence>
<dbReference type="RefSeq" id="XP_014161010.1">
    <property type="nucleotide sequence ID" value="XM_014305535.1"/>
</dbReference>
<evidence type="ECO:0000256" key="8">
    <source>
        <dbReference type="ARBA" id="ARBA00023136"/>
    </source>
</evidence>
<evidence type="ECO:0000256" key="4">
    <source>
        <dbReference type="ARBA" id="ARBA00022692"/>
    </source>
</evidence>
<accession>A0A0L0GFR0</accession>
<evidence type="ECO:0000256" key="3">
    <source>
        <dbReference type="ARBA" id="ARBA00022448"/>
    </source>
</evidence>
<organism evidence="11 12">
    <name type="scientific">Sphaeroforma arctica JP610</name>
    <dbReference type="NCBI Taxonomy" id="667725"/>
    <lineage>
        <taxon>Eukaryota</taxon>
        <taxon>Ichthyosporea</taxon>
        <taxon>Ichthyophonida</taxon>
        <taxon>Sphaeroforma</taxon>
    </lineage>
</organism>
<comment type="subcellular location">
    <subcellularLocation>
        <location evidence="1">Golgi apparatus membrane</location>
        <topology evidence="1">Single-pass type IV membrane protein</topology>
    </subcellularLocation>
</comment>
<dbReference type="GO" id="GO:0005801">
    <property type="term" value="C:cis-Golgi network"/>
    <property type="evidence" value="ECO:0007669"/>
    <property type="project" value="InterPro"/>
</dbReference>
<dbReference type="PANTHER" id="PTHR21094:SF2">
    <property type="entry name" value="GOLGI SNAP RECEPTOR COMPLEX MEMBER 1"/>
    <property type="match status" value="1"/>
</dbReference>
<proteinExistence type="inferred from homology"/>
<evidence type="ECO:0000256" key="2">
    <source>
        <dbReference type="ARBA" id="ARBA00008473"/>
    </source>
</evidence>
<dbReference type="InterPro" id="IPR023601">
    <property type="entry name" value="Golgi_SNAP_su1"/>
</dbReference>
<dbReference type="GO" id="GO:0006888">
    <property type="term" value="P:endoplasmic reticulum to Golgi vesicle-mediated transport"/>
    <property type="evidence" value="ECO:0007669"/>
    <property type="project" value="InterPro"/>
</dbReference>
<dbReference type="PANTHER" id="PTHR21094">
    <property type="entry name" value="GOS-28 SNARE- RELATED"/>
    <property type="match status" value="1"/>
</dbReference>
<keyword evidence="12" id="KW-1185">Reference proteome</keyword>
<dbReference type="GO" id="GO:0015031">
    <property type="term" value="P:protein transport"/>
    <property type="evidence" value="ECO:0007669"/>
    <property type="project" value="UniProtKB-KW"/>
</dbReference>
<reference evidence="11 12" key="1">
    <citation type="submission" date="2011-02" db="EMBL/GenBank/DDBJ databases">
        <title>The Genome Sequence of Sphaeroforma arctica JP610.</title>
        <authorList>
            <consortium name="The Broad Institute Genome Sequencing Platform"/>
            <person name="Russ C."/>
            <person name="Cuomo C."/>
            <person name="Young S.K."/>
            <person name="Zeng Q."/>
            <person name="Gargeya S."/>
            <person name="Alvarado L."/>
            <person name="Berlin A."/>
            <person name="Chapman S.B."/>
            <person name="Chen Z."/>
            <person name="Freedman E."/>
            <person name="Gellesch M."/>
            <person name="Goldberg J."/>
            <person name="Griggs A."/>
            <person name="Gujja S."/>
            <person name="Heilman E."/>
            <person name="Heiman D."/>
            <person name="Howarth C."/>
            <person name="Mehta T."/>
            <person name="Neiman D."/>
            <person name="Pearson M."/>
            <person name="Roberts A."/>
            <person name="Saif S."/>
            <person name="Shea T."/>
            <person name="Shenoy N."/>
            <person name="Sisk P."/>
            <person name="Stolte C."/>
            <person name="Sykes S."/>
            <person name="White J."/>
            <person name="Yandava C."/>
            <person name="Burger G."/>
            <person name="Gray M.W."/>
            <person name="Holland P.W.H."/>
            <person name="King N."/>
            <person name="Lang F.B.F."/>
            <person name="Roger A.J."/>
            <person name="Ruiz-Trillo I."/>
            <person name="Haas B."/>
            <person name="Nusbaum C."/>
            <person name="Birren B."/>
        </authorList>
    </citation>
    <scope>NUCLEOTIDE SEQUENCE [LARGE SCALE GENOMIC DNA]</scope>
    <source>
        <strain evidence="11 12">JP610</strain>
    </source>
</reference>
<evidence type="ECO:0000256" key="7">
    <source>
        <dbReference type="ARBA" id="ARBA00023034"/>
    </source>
</evidence>
<dbReference type="GO" id="GO:0031201">
    <property type="term" value="C:SNARE complex"/>
    <property type="evidence" value="ECO:0007669"/>
    <property type="project" value="TreeGrafter"/>
</dbReference>
<dbReference type="Pfam" id="PF12352">
    <property type="entry name" value="V-SNARE_C"/>
    <property type="match status" value="1"/>
</dbReference>
<dbReference type="AlphaFoldDB" id="A0A0L0GFR0"/>
<dbReference type="GeneID" id="25901287"/>
<dbReference type="Proteomes" id="UP000054560">
    <property type="component" value="Unassembled WGS sequence"/>
</dbReference>
<dbReference type="GO" id="GO:0000139">
    <property type="term" value="C:Golgi membrane"/>
    <property type="evidence" value="ECO:0007669"/>
    <property type="project" value="UniProtKB-SubCell"/>
</dbReference>
<evidence type="ECO:0008006" key="13">
    <source>
        <dbReference type="Google" id="ProtNLM"/>
    </source>
</evidence>
<sequence length="231" mass="25580">MYAPISTNANSPVTPVTIYSLLSEGAAVQSVKEIRVSGLKLDVVRVNYPTLITVKSVMSRSSMISELADLNDQMSNEAQVSSSPSPTVIHTLQRHRDLLNDYTREFRKTKANLQSARDRTMLLSDVQTEIRAYKEGFGSGADYYASEQARLNTAHSAVDDAIGIAIATREDLHTQRRTFQSTSQRLQGIAETIPGLNVLMKKIDVRKRRDQLIIAGVIAVCLFISIVYTFG</sequence>
<dbReference type="GO" id="GO:0006906">
    <property type="term" value="P:vesicle fusion"/>
    <property type="evidence" value="ECO:0007669"/>
    <property type="project" value="TreeGrafter"/>
</dbReference>
<evidence type="ECO:0000313" key="11">
    <source>
        <dbReference type="EMBL" id="KNC87108.1"/>
    </source>
</evidence>
<keyword evidence="9" id="KW-0175">Coiled coil</keyword>
<dbReference type="STRING" id="667725.A0A0L0GFR0"/>
<gene>
    <name evidence="11" type="ORF">SARC_00783</name>
</gene>
<evidence type="ECO:0000256" key="9">
    <source>
        <dbReference type="SAM" id="Coils"/>
    </source>
</evidence>
<comment type="similarity">
    <text evidence="2">Belongs to the GOSR1 family.</text>
</comment>
<dbReference type="OrthoDB" id="422156at2759"/>
<protein>
    <recommendedName>
        <fullName evidence="13">Golgi SNAP receptor complex member 1</fullName>
    </recommendedName>
</protein>
<evidence type="ECO:0000256" key="10">
    <source>
        <dbReference type="SAM" id="Phobius"/>
    </source>
</evidence>
<evidence type="ECO:0000256" key="6">
    <source>
        <dbReference type="ARBA" id="ARBA00022989"/>
    </source>
</evidence>
<keyword evidence="3" id="KW-0813">Transport</keyword>
<name>A0A0L0GFR0_9EUKA</name>
<dbReference type="GO" id="GO:0048219">
    <property type="term" value="P:inter-Golgi cisterna vesicle-mediated transport"/>
    <property type="evidence" value="ECO:0007669"/>
    <property type="project" value="TreeGrafter"/>
</dbReference>
<dbReference type="GO" id="GO:0005797">
    <property type="term" value="C:Golgi medial cisterna"/>
    <property type="evidence" value="ECO:0007669"/>
    <property type="project" value="TreeGrafter"/>
</dbReference>
<keyword evidence="6 10" id="KW-1133">Transmembrane helix</keyword>
<feature type="coiled-coil region" evidence="9">
    <location>
        <begin position="92"/>
        <end position="119"/>
    </location>
</feature>
<evidence type="ECO:0000313" key="12">
    <source>
        <dbReference type="Proteomes" id="UP000054560"/>
    </source>
</evidence>
<dbReference type="eggNOG" id="KOG3208">
    <property type="taxonomic scope" value="Eukaryota"/>
</dbReference>
<keyword evidence="7" id="KW-0333">Golgi apparatus</keyword>
<evidence type="ECO:0000256" key="1">
    <source>
        <dbReference type="ARBA" id="ARBA00004409"/>
    </source>
</evidence>
<dbReference type="GO" id="GO:0005484">
    <property type="term" value="F:SNAP receptor activity"/>
    <property type="evidence" value="ECO:0007669"/>
    <property type="project" value="TreeGrafter"/>
</dbReference>
<keyword evidence="4 10" id="KW-0812">Transmembrane</keyword>
<keyword evidence="8 10" id="KW-0472">Membrane</keyword>
<keyword evidence="5" id="KW-0653">Protein transport</keyword>
<dbReference type="EMBL" id="KQ241623">
    <property type="protein sequence ID" value="KNC87108.1"/>
    <property type="molecule type" value="Genomic_DNA"/>
</dbReference>